<dbReference type="AlphaFoldDB" id="A0AAE1CCP7"/>
<evidence type="ECO:0000313" key="1">
    <source>
        <dbReference type="EMBL" id="KAK3688742.1"/>
    </source>
</evidence>
<organism evidence="1 2">
    <name type="scientific">Podospora appendiculata</name>
    <dbReference type="NCBI Taxonomy" id="314037"/>
    <lineage>
        <taxon>Eukaryota</taxon>
        <taxon>Fungi</taxon>
        <taxon>Dikarya</taxon>
        <taxon>Ascomycota</taxon>
        <taxon>Pezizomycotina</taxon>
        <taxon>Sordariomycetes</taxon>
        <taxon>Sordariomycetidae</taxon>
        <taxon>Sordariales</taxon>
        <taxon>Podosporaceae</taxon>
        <taxon>Podospora</taxon>
    </lineage>
</organism>
<gene>
    <name evidence="1" type="ORF">B0T22DRAFT_490363</name>
</gene>
<dbReference type="EMBL" id="JAULSO010000002">
    <property type="protein sequence ID" value="KAK3688742.1"/>
    <property type="molecule type" value="Genomic_DNA"/>
</dbReference>
<comment type="caution">
    <text evidence="1">The sequence shown here is derived from an EMBL/GenBank/DDBJ whole genome shotgun (WGS) entry which is preliminary data.</text>
</comment>
<dbReference type="Proteomes" id="UP001270362">
    <property type="component" value="Unassembled WGS sequence"/>
</dbReference>
<evidence type="ECO:0000313" key="2">
    <source>
        <dbReference type="Proteomes" id="UP001270362"/>
    </source>
</evidence>
<name>A0AAE1CCP7_9PEZI</name>
<keyword evidence="2" id="KW-1185">Reference proteome</keyword>
<reference evidence="1" key="2">
    <citation type="submission" date="2023-06" db="EMBL/GenBank/DDBJ databases">
        <authorList>
            <consortium name="Lawrence Berkeley National Laboratory"/>
            <person name="Haridas S."/>
            <person name="Hensen N."/>
            <person name="Bonometti L."/>
            <person name="Westerberg I."/>
            <person name="Brannstrom I.O."/>
            <person name="Guillou S."/>
            <person name="Cros-Aarteil S."/>
            <person name="Calhoun S."/>
            <person name="Kuo A."/>
            <person name="Mondo S."/>
            <person name="Pangilinan J."/>
            <person name="Riley R."/>
            <person name="Labutti K."/>
            <person name="Andreopoulos B."/>
            <person name="Lipzen A."/>
            <person name="Chen C."/>
            <person name="Yanf M."/>
            <person name="Daum C."/>
            <person name="Ng V."/>
            <person name="Clum A."/>
            <person name="Steindorff A."/>
            <person name="Ohm R."/>
            <person name="Martin F."/>
            <person name="Silar P."/>
            <person name="Natvig D."/>
            <person name="Lalanne C."/>
            <person name="Gautier V."/>
            <person name="Ament-Velasquez S.L."/>
            <person name="Kruys A."/>
            <person name="Hutchinson M.I."/>
            <person name="Powell A.J."/>
            <person name="Barry K."/>
            <person name="Miller A.N."/>
            <person name="Grigoriev I.V."/>
            <person name="Debuchy R."/>
            <person name="Gladieux P."/>
            <person name="Thoren M.H."/>
            <person name="Johannesson H."/>
        </authorList>
    </citation>
    <scope>NUCLEOTIDE SEQUENCE</scope>
    <source>
        <strain evidence="1">CBS 314.62</strain>
    </source>
</reference>
<accession>A0AAE1CCP7</accession>
<sequence>MFGKTSEPPLAAKPMERLAVFPQDRCAICNKIFDERPAKYLPPNLTAQVANALPNPDQIQDSINHDCRTRNKPCGHWATCTRQECNKAYYGDVSGDTDHADRETMPTELFCRAPGCHQPIAKWEYWVKWNDKLRFSAYTDVKPKKEKKPAAGSSKVVEDPEAAAQYKRAKRMEAILQEIADDKEKAAKKAAKKAKREEPRAKRESIDCLDCCIINILTILLTALATKIVIDISTNGLAQTYLNYLRFWLTPASALMSGLTALREALTSQDHYLARSLSFLGASPLIVLETFWAALCEVVWDEYRAACDIWAANPALCRVRGGWGIVKPYFRYVREAYDGWV</sequence>
<proteinExistence type="predicted"/>
<reference evidence="1" key="1">
    <citation type="journal article" date="2023" name="Mol. Phylogenet. Evol.">
        <title>Genome-scale phylogeny and comparative genomics of the fungal order Sordariales.</title>
        <authorList>
            <person name="Hensen N."/>
            <person name="Bonometti L."/>
            <person name="Westerberg I."/>
            <person name="Brannstrom I.O."/>
            <person name="Guillou S."/>
            <person name="Cros-Aarteil S."/>
            <person name="Calhoun S."/>
            <person name="Haridas S."/>
            <person name="Kuo A."/>
            <person name="Mondo S."/>
            <person name="Pangilinan J."/>
            <person name="Riley R."/>
            <person name="LaButti K."/>
            <person name="Andreopoulos B."/>
            <person name="Lipzen A."/>
            <person name="Chen C."/>
            <person name="Yan M."/>
            <person name="Daum C."/>
            <person name="Ng V."/>
            <person name="Clum A."/>
            <person name="Steindorff A."/>
            <person name="Ohm R.A."/>
            <person name="Martin F."/>
            <person name="Silar P."/>
            <person name="Natvig D.O."/>
            <person name="Lalanne C."/>
            <person name="Gautier V."/>
            <person name="Ament-Velasquez S.L."/>
            <person name="Kruys A."/>
            <person name="Hutchinson M.I."/>
            <person name="Powell A.J."/>
            <person name="Barry K."/>
            <person name="Miller A.N."/>
            <person name="Grigoriev I.V."/>
            <person name="Debuchy R."/>
            <person name="Gladieux P."/>
            <person name="Hiltunen Thoren M."/>
            <person name="Johannesson H."/>
        </authorList>
    </citation>
    <scope>NUCLEOTIDE SEQUENCE</scope>
    <source>
        <strain evidence="1">CBS 314.62</strain>
    </source>
</reference>
<protein>
    <submittedName>
        <fullName evidence="1">Uncharacterized protein</fullName>
    </submittedName>
</protein>